<dbReference type="GO" id="GO:0005737">
    <property type="term" value="C:cytoplasm"/>
    <property type="evidence" value="ECO:0007669"/>
    <property type="project" value="UniProtKB-SubCell"/>
</dbReference>
<evidence type="ECO:0000313" key="17">
    <source>
        <dbReference type="Proteomes" id="UP000199428"/>
    </source>
</evidence>
<dbReference type="SUPFAM" id="SSF141259">
    <property type="entry name" value="CarD-like"/>
    <property type="match status" value="1"/>
</dbReference>
<dbReference type="Gene3D" id="3.40.50.300">
    <property type="entry name" value="P-loop containing nucleotide triphosphate hydrolases"/>
    <property type="match status" value="2"/>
</dbReference>
<dbReference type="EC" id="3.6.4.-" evidence="13"/>
<dbReference type="AlphaFoldDB" id="A0A1G5RPJ3"/>
<feature type="domain" description="Helicase C-terminal" evidence="15">
    <location>
        <begin position="810"/>
        <end position="976"/>
    </location>
</feature>
<comment type="similarity">
    <text evidence="11 13">In the C-terminal section; belongs to the helicase family. RecG subfamily.</text>
</comment>
<dbReference type="Gene3D" id="2.40.10.170">
    <property type="match status" value="1"/>
</dbReference>
<comment type="subcellular location">
    <subcellularLocation>
        <location evidence="1 13">Cytoplasm</location>
    </subcellularLocation>
</comment>
<protein>
    <recommendedName>
        <fullName evidence="12 13">Transcription-repair-coupling factor</fullName>
        <shortName evidence="13">TRCF</shortName>
        <ecNumber evidence="13">3.6.4.-</ecNumber>
    </recommendedName>
</protein>
<dbReference type="PROSITE" id="PS51194">
    <property type="entry name" value="HELICASE_CTER"/>
    <property type="match status" value="1"/>
</dbReference>
<evidence type="ECO:0000256" key="7">
    <source>
        <dbReference type="ARBA" id="ARBA00022840"/>
    </source>
</evidence>
<dbReference type="Pfam" id="PF17757">
    <property type="entry name" value="UvrB_inter"/>
    <property type="match status" value="1"/>
</dbReference>
<dbReference type="Gene3D" id="3.30.2060.10">
    <property type="entry name" value="Penicillin-binding protein 1b domain"/>
    <property type="match status" value="1"/>
</dbReference>
<proteinExistence type="inferred from homology"/>
<evidence type="ECO:0000256" key="13">
    <source>
        <dbReference type="HAMAP-Rule" id="MF_00969"/>
    </source>
</evidence>
<dbReference type="GO" id="GO:0003678">
    <property type="term" value="F:DNA helicase activity"/>
    <property type="evidence" value="ECO:0007669"/>
    <property type="project" value="TreeGrafter"/>
</dbReference>
<dbReference type="HAMAP" id="MF_00969">
    <property type="entry name" value="TRCF"/>
    <property type="match status" value="1"/>
</dbReference>
<comment type="function">
    <text evidence="13">Couples transcription and DNA repair by recognizing RNA polymerase (RNAP) stalled at DNA lesions. Mediates ATP-dependent release of RNAP and its truncated transcript from the DNA, and recruitment of nucleotide excision repair machinery to the damaged site.</text>
</comment>
<evidence type="ECO:0000256" key="3">
    <source>
        <dbReference type="ARBA" id="ARBA00022741"/>
    </source>
</evidence>
<keyword evidence="5 13" id="KW-0378">Hydrolase</keyword>
<keyword evidence="7 13" id="KW-0067">ATP-binding</keyword>
<dbReference type="NCBIfam" id="TIGR00580">
    <property type="entry name" value="mfd"/>
    <property type="match status" value="1"/>
</dbReference>
<evidence type="ECO:0000256" key="8">
    <source>
        <dbReference type="ARBA" id="ARBA00023125"/>
    </source>
</evidence>
<dbReference type="InterPro" id="IPR047112">
    <property type="entry name" value="RecG/Mfd"/>
</dbReference>
<dbReference type="InterPro" id="IPR036101">
    <property type="entry name" value="CarD-like/TRCF_RID_sf"/>
</dbReference>
<evidence type="ECO:0000256" key="10">
    <source>
        <dbReference type="ARBA" id="ARBA00061104"/>
    </source>
</evidence>
<evidence type="ECO:0000259" key="14">
    <source>
        <dbReference type="PROSITE" id="PS51192"/>
    </source>
</evidence>
<dbReference type="SUPFAM" id="SSF52540">
    <property type="entry name" value="P-loop containing nucleoside triphosphate hydrolases"/>
    <property type="match status" value="4"/>
</dbReference>
<dbReference type="InterPro" id="IPR041471">
    <property type="entry name" value="UvrB_inter"/>
</dbReference>
<evidence type="ECO:0000256" key="9">
    <source>
        <dbReference type="ARBA" id="ARBA00023204"/>
    </source>
</evidence>
<dbReference type="SMART" id="SM00490">
    <property type="entry name" value="HELICc"/>
    <property type="match status" value="1"/>
</dbReference>
<dbReference type="GO" id="GO:0005524">
    <property type="term" value="F:ATP binding"/>
    <property type="evidence" value="ECO:0007669"/>
    <property type="project" value="UniProtKB-UniRule"/>
</dbReference>
<evidence type="ECO:0000256" key="1">
    <source>
        <dbReference type="ARBA" id="ARBA00004496"/>
    </source>
</evidence>
<dbReference type="GO" id="GO:0016787">
    <property type="term" value="F:hydrolase activity"/>
    <property type="evidence" value="ECO:0007669"/>
    <property type="project" value="UniProtKB-KW"/>
</dbReference>
<dbReference type="RefSeq" id="WP_090160381.1">
    <property type="nucleotide sequence ID" value="NZ_FMWK01000001.1"/>
</dbReference>
<dbReference type="EMBL" id="FMWK01000001">
    <property type="protein sequence ID" value="SCZ76033.1"/>
    <property type="molecule type" value="Genomic_DNA"/>
</dbReference>
<dbReference type="SMART" id="SM00487">
    <property type="entry name" value="DEXDc"/>
    <property type="match status" value="1"/>
</dbReference>
<organism evidence="16 17">
    <name type="scientific">Pseudobutyrivibrio xylanivorans</name>
    <dbReference type="NCBI Taxonomy" id="185007"/>
    <lineage>
        <taxon>Bacteria</taxon>
        <taxon>Bacillati</taxon>
        <taxon>Bacillota</taxon>
        <taxon>Clostridia</taxon>
        <taxon>Lachnospirales</taxon>
        <taxon>Lachnospiraceae</taxon>
        <taxon>Pseudobutyrivibrio</taxon>
    </lineage>
</organism>
<dbReference type="InterPro" id="IPR014001">
    <property type="entry name" value="Helicase_ATP-bd"/>
</dbReference>
<dbReference type="InterPro" id="IPR001650">
    <property type="entry name" value="Helicase_C-like"/>
</dbReference>
<dbReference type="CDD" id="cd17991">
    <property type="entry name" value="DEXHc_TRCF"/>
    <property type="match status" value="1"/>
</dbReference>
<gene>
    <name evidence="13" type="primary">mfd</name>
    <name evidence="16" type="ORF">SAMN02910350_00044</name>
</gene>
<evidence type="ECO:0000256" key="2">
    <source>
        <dbReference type="ARBA" id="ARBA00022490"/>
    </source>
</evidence>
<dbReference type="InterPro" id="IPR027417">
    <property type="entry name" value="P-loop_NTPase"/>
</dbReference>
<dbReference type="Pfam" id="PF02559">
    <property type="entry name" value="CarD_TRCF_RID"/>
    <property type="match status" value="1"/>
</dbReference>
<dbReference type="InterPro" id="IPR005118">
    <property type="entry name" value="TRCF_C"/>
</dbReference>
<dbReference type="GO" id="GO:0000716">
    <property type="term" value="P:transcription-coupled nucleotide-excision repair, DNA damage recognition"/>
    <property type="evidence" value="ECO:0007669"/>
    <property type="project" value="UniProtKB-UniRule"/>
</dbReference>
<dbReference type="PROSITE" id="PS51192">
    <property type="entry name" value="HELICASE_ATP_BIND_1"/>
    <property type="match status" value="1"/>
</dbReference>
<dbReference type="FunFam" id="3.40.50.300:FF:000546">
    <property type="entry name" value="Transcription-repair-coupling factor"/>
    <property type="match status" value="1"/>
</dbReference>
<dbReference type="SMART" id="SM00982">
    <property type="entry name" value="TRCF"/>
    <property type="match status" value="1"/>
</dbReference>
<evidence type="ECO:0000256" key="11">
    <source>
        <dbReference type="ARBA" id="ARBA00061399"/>
    </source>
</evidence>
<dbReference type="Proteomes" id="UP000199428">
    <property type="component" value="Unassembled WGS sequence"/>
</dbReference>
<evidence type="ECO:0000256" key="6">
    <source>
        <dbReference type="ARBA" id="ARBA00022806"/>
    </source>
</evidence>
<dbReference type="Gene3D" id="3.90.1150.50">
    <property type="entry name" value="Transcription-repair-coupling factor, D7 domain"/>
    <property type="match status" value="1"/>
</dbReference>
<dbReference type="SUPFAM" id="SSF143517">
    <property type="entry name" value="TRCF domain-like"/>
    <property type="match status" value="1"/>
</dbReference>
<keyword evidence="9 13" id="KW-0234">DNA repair</keyword>
<dbReference type="InterPro" id="IPR004576">
    <property type="entry name" value="Mfd"/>
</dbReference>
<reference evidence="16 17" key="1">
    <citation type="submission" date="2016-10" db="EMBL/GenBank/DDBJ databases">
        <authorList>
            <person name="de Groot N.N."/>
        </authorList>
    </citation>
    <scope>NUCLEOTIDE SEQUENCE [LARGE SCALE GENOMIC DNA]</scope>
    <source>
        <strain evidence="16 17">DSM 10317</strain>
    </source>
</reference>
<dbReference type="GO" id="GO:0003684">
    <property type="term" value="F:damaged DNA binding"/>
    <property type="evidence" value="ECO:0007669"/>
    <property type="project" value="InterPro"/>
</dbReference>
<keyword evidence="8 13" id="KW-0238">DNA-binding</keyword>
<dbReference type="PANTHER" id="PTHR47964:SF1">
    <property type="entry name" value="ATP-DEPENDENT DNA HELICASE HOMOLOG RECG, CHLOROPLASTIC"/>
    <property type="match status" value="1"/>
</dbReference>
<dbReference type="SMART" id="SM01058">
    <property type="entry name" value="CarD_TRCF"/>
    <property type="match status" value="1"/>
</dbReference>
<evidence type="ECO:0000313" key="16">
    <source>
        <dbReference type="EMBL" id="SCZ76033.1"/>
    </source>
</evidence>
<keyword evidence="2 13" id="KW-0963">Cytoplasm</keyword>
<sequence length="1175" mass="133699">MKAFLEPFESLTAVESLREALLKFGKIYDITGCADKAHLIYGIGHDISYKLIVTSDELRARELYEEYRFFDNDVVYFPAKDFLFYQSDIRGNALTRERMQAIEAVISNNACTVITTIDALMNKLPALSYFENGVVAISDTDSVELEALRRKLVAMGYENVGTCEHPGEFAVRGGIIDVYPLTAELPVRIELWGDEVDSIRSYDPTNQKSIENINSVLIFPAVELILSADEVETGLAKIEKERDERYEAYRKEMKTEEAFHLKTYADRVIEETREWGLSQELETHLTYFCDKLGSFVDFMPKGTYVFIDEVQKVINKAEITETEFADAMTRRVEAGYMLKGQMDMLYGVSEVFGKLERYPITLMSVLDAKNKLLKSADHFSIAVQGVNAYNGSFELLTKELLQYKKRKYKVLLVTSSTTKGQRLAEDLLDEGLNSYFTTDLDHRINPGETMICVGNIKRGFDYPDSAFVMLSDGDIFGHVRKKKKRVKRYEGESISSFSDLHVGDYVVHENYGLGVYKGTEQMELDRVIRDYIKIEYAKGSNLYVLTNQLDQIQKYSGPDGKKPKLNSLGSGTQEWTKTKQKVQSAVGIVAKELVDLYALRQNTDGFVYGPDTVWQKEFEESFPYDETEGQLTAIEAVKADMESRKIMDRLICGDVGFGKTEVAMRAAFKAVQEGKQVAYLVPTTILAQQHYNNFVQRMGGYPVNMGLLCRFRTAAEQKKTIEGLKNGMVDIVIGTHRLLSKDVEFKDLGLLIIDEEQRFGVNHKERIKQMKKTVDVLSLSATPIPRTLHMSLVGIRDMSVLDEAPMERTPIQTFVFEYNEEMVREAIVREMARDGQVYYVFNRVRGIQDMAAEIERLVPESTVGYIHGQMTEAKVEDVMMQFINHEIDVLVATTIIEIGLDISNVNTIIIHDSDNMGLSQLYQLRGRVGRSNRTAYAFLMYKRDKMLKEVAEKRLAAIKEFTDLGSGFKIAMRDLEIRGAGNLLGVEQHGNMTAVGYDLYCKMLNEAVKREKGEVKEDSFNTSVDINIEAYLPDTYVSNEEQRIDIYKRIAAIDSEEARDDMLDELVDRFGEPKKCVQNLLWVAMLRVKAHDAYVTAIEQKGDIIKIVMYEKAKIDVAQIPALLERNNPHITFAADPKAPAFIFNTKANTRIKPNEIYEYLQDFLSDLKSLKVDN</sequence>
<keyword evidence="3 13" id="KW-0547">Nucleotide-binding</keyword>
<dbReference type="Pfam" id="PF03461">
    <property type="entry name" value="TRCF"/>
    <property type="match status" value="1"/>
</dbReference>
<keyword evidence="6 16" id="KW-0347">Helicase</keyword>
<dbReference type="Pfam" id="PF00271">
    <property type="entry name" value="Helicase_C"/>
    <property type="match status" value="1"/>
</dbReference>
<dbReference type="PANTHER" id="PTHR47964">
    <property type="entry name" value="ATP-DEPENDENT DNA HELICASE HOMOLOG RECG, CHLOROPLASTIC"/>
    <property type="match status" value="1"/>
</dbReference>
<keyword evidence="4 13" id="KW-0227">DNA damage</keyword>
<evidence type="ECO:0000256" key="4">
    <source>
        <dbReference type="ARBA" id="ARBA00022763"/>
    </source>
</evidence>
<evidence type="ECO:0000256" key="12">
    <source>
        <dbReference type="ARBA" id="ARBA00070128"/>
    </source>
</evidence>
<dbReference type="Gene3D" id="3.40.50.11180">
    <property type="match status" value="1"/>
</dbReference>
<evidence type="ECO:0000256" key="5">
    <source>
        <dbReference type="ARBA" id="ARBA00022801"/>
    </source>
</evidence>
<comment type="similarity">
    <text evidence="10 13">In the N-terminal section; belongs to the UvrB family.</text>
</comment>
<dbReference type="Pfam" id="PF00270">
    <property type="entry name" value="DEAD"/>
    <property type="match status" value="1"/>
</dbReference>
<accession>A0A1G5RPJ3</accession>
<evidence type="ECO:0000259" key="15">
    <source>
        <dbReference type="PROSITE" id="PS51194"/>
    </source>
</evidence>
<dbReference type="InterPro" id="IPR011545">
    <property type="entry name" value="DEAD/DEAH_box_helicase_dom"/>
</dbReference>
<feature type="domain" description="Helicase ATP-binding" evidence="14">
    <location>
        <begin position="640"/>
        <end position="801"/>
    </location>
</feature>
<dbReference type="InterPro" id="IPR003711">
    <property type="entry name" value="CarD-like/TRCF_RID"/>
</dbReference>
<dbReference type="InterPro" id="IPR037235">
    <property type="entry name" value="TRCF-like_C_D7"/>
</dbReference>
<dbReference type="GO" id="GO:0006355">
    <property type="term" value="P:regulation of DNA-templated transcription"/>
    <property type="evidence" value="ECO:0007669"/>
    <property type="project" value="UniProtKB-UniRule"/>
</dbReference>
<name>A0A1G5RPJ3_PSEXY</name>